<dbReference type="EMBL" id="OX451740">
    <property type="protein sequence ID" value="CAI8615329.1"/>
    <property type="molecule type" value="Genomic_DNA"/>
</dbReference>
<protein>
    <submittedName>
        <fullName evidence="1">Uncharacterized protein</fullName>
    </submittedName>
</protein>
<dbReference type="Proteomes" id="UP001157006">
    <property type="component" value="Chromosome 5"/>
</dbReference>
<accession>A0AAV1AXZ7</accession>
<proteinExistence type="predicted"/>
<evidence type="ECO:0000313" key="2">
    <source>
        <dbReference type="Proteomes" id="UP001157006"/>
    </source>
</evidence>
<dbReference type="AlphaFoldDB" id="A0AAV1AXZ7"/>
<reference evidence="1 2" key="1">
    <citation type="submission" date="2023-01" db="EMBL/GenBank/DDBJ databases">
        <authorList>
            <person name="Kreplak J."/>
        </authorList>
    </citation>
    <scope>NUCLEOTIDE SEQUENCE [LARGE SCALE GENOMIC DNA]</scope>
</reference>
<sequence>MLRSHLSISSFHDQPAMPCQQNHHVMPCTKIDLNKYNKAAILSFSSLQNSHTQSSPNLQFPNLITNKPCINYPKLQSCINKESKKLIQKPYQNNIISITQTIALASQVFIQRSKLRLLQFNSIGFNHLRESNGEGDDSWYPYEFCTAVEILDKRKEVVPLISQKKKRG</sequence>
<keyword evidence="2" id="KW-1185">Reference proteome</keyword>
<organism evidence="1 2">
    <name type="scientific">Vicia faba</name>
    <name type="common">Broad bean</name>
    <name type="synonym">Faba vulgaris</name>
    <dbReference type="NCBI Taxonomy" id="3906"/>
    <lineage>
        <taxon>Eukaryota</taxon>
        <taxon>Viridiplantae</taxon>
        <taxon>Streptophyta</taxon>
        <taxon>Embryophyta</taxon>
        <taxon>Tracheophyta</taxon>
        <taxon>Spermatophyta</taxon>
        <taxon>Magnoliopsida</taxon>
        <taxon>eudicotyledons</taxon>
        <taxon>Gunneridae</taxon>
        <taxon>Pentapetalae</taxon>
        <taxon>rosids</taxon>
        <taxon>fabids</taxon>
        <taxon>Fabales</taxon>
        <taxon>Fabaceae</taxon>
        <taxon>Papilionoideae</taxon>
        <taxon>50 kb inversion clade</taxon>
        <taxon>NPAAA clade</taxon>
        <taxon>Hologalegina</taxon>
        <taxon>IRL clade</taxon>
        <taxon>Fabeae</taxon>
        <taxon>Vicia</taxon>
    </lineage>
</organism>
<name>A0AAV1AXZ7_VICFA</name>
<evidence type="ECO:0000313" key="1">
    <source>
        <dbReference type="EMBL" id="CAI8615329.1"/>
    </source>
</evidence>
<gene>
    <name evidence="1" type="ORF">VFH_V173600</name>
</gene>